<organism evidence="6 7">
    <name type="scientific">Mucilaginibacter gotjawali</name>
    <dbReference type="NCBI Taxonomy" id="1550579"/>
    <lineage>
        <taxon>Bacteria</taxon>
        <taxon>Pseudomonadati</taxon>
        <taxon>Bacteroidota</taxon>
        <taxon>Sphingobacteriia</taxon>
        <taxon>Sphingobacteriales</taxon>
        <taxon>Sphingobacteriaceae</taxon>
        <taxon>Mucilaginibacter</taxon>
    </lineage>
</organism>
<dbReference type="CDD" id="cd17330">
    <property type="entry name" value="MFS_SLC46_TetA_like"/>
    <property type="match status" value="1"/>
</dbReference>
<dbReference type="KEGG" id="mgot:MgSA37_04183"/>
<dbReference type="InterPro" id="IPR011701">
    <property type="entry name" value="MFS"/>
</dbReference>
<proteinExistence type="predicted"/>
<dbReference type="Gene3D" id="1.20.1250.20">
    <property type="entry name" value="MFS general substrate transporter like domains"/>
    <property type="match status" value="1"/>
</dbReference>
<evidence type="ECO:0000256" key="3">
    <source>
        <dbReference type="ARBA" id="ARBA00022692"/>
    </source>
</evidence>
<keyword evidence="4" id="KW-1133">Transmembrane helix</keyword>
<dbReference type="InterPro" id="IPR001958">
    <property type="entry name" value="Tet-R_TetA/multi-R_MdtG-like"/>
</dbReference>
<dbReference type="SUPFAM" id="SSF103473">
    <property type="entry name" value="MFS general substrate transporter"/>
    <property type="match status" value="1"/>
</dbReference>
<reference evidence="6 7" key="1">
    <citation type="submission" date="2015-12" db="EMBL/GenBank/DDBJ databases">
        <title>Genome sequence of Mucilaginibacter gotjawali.</title>
        <authorList>
            <person name="Lee J.S."/>
            <person name="Lee K.C."/>
            <person name="Kim K.K."/>
            <person name="Lee B.W."/>
        </authorList>
    </citation>
    <scope>NUCLEOTIDE SEQUENCE [LARGE SCALE GENOMIC DNA]</scope>
    <source>
        <strain evidence="6 7">SA3-7</strain>
    </source>
</reference>
<evidence type="ECO:0000313" key="7">
    <source>
        <dbReference type="Proteomes" id="UP000218263"/>
    </source>
</evidence>
<dbReference type="AlphaFoldDB" id="A0A120MZE6"/>
<gene>
    <name evidence="6" type="primary">tetA_4</name>
    <name evidence="6" type="ORF">MgSA37_04183</name>
</gene>
<dbReference type="PANTHER" id="PTHR23504">
    <property type="entry name" value="MAJOR FACILITATOR SUPERFAMILY DOMAIN-CONTAINING PROTEIN 10"/>
    <property type="match status" value="1"/>
</dbReference>
<dbReference type="EMBL" id="AP017313">
    <property type="protein sequence ID" value="BAU55991.1"/>
    <property type="molecule type" value="Genomic_DNA"/>
</dbReference>
<dbReference type="RefSeq" id="WP_096354527.1">
    <property type="nucleotide sequence ID" value="NZ_AP017313.1"/>
</dbReference>
<dbReference type="PROSITE" id="PS50850">
    <property type="entry name" value="MFS"/>
    <property type="match status" value="1"/>
</dbReference>
<keyword evidence="2" id="KW-0813">Transport</keyword>
<dbReference type="PANTHER" id="PTHR23504:SF115">
    <property type="entry name" value="MULTIDRUG RESISTANCE PROTEIN 2"/>
    <property type="match status" value="1"/>
</dbReference>
<dbReference type="PRINTS" id="PR01035">
    <property type="entry name" value="TCRTETA"/>
</dbReference>
<protein>
    <submittedName>
        <fullName evidence="6">Tetracycline resistance protein, class C</fullName>
    </submittedName>
</protein>
<dbReference type="OrthoDB" id="9793283at2"/>
<evidence type="ECO:0000256" key="2">
    <source>
        <dbReference type="ARBA" id="ARBA00022448"/>
    </source>
</evidence>
<dbReference type="InterPro" id="IPR036259">
    <property type="entry name" value="MFS_trans_sf"/>
</dbReference>
<evidence type="ECO:0000256" key="5">
    <source>
        <dbReference type="ARBA" id="ARBA00023136"/>
    </source>
</evidence>
<accession>A0A120MZE6</accession>
<evidence type="ECO:0000256" key="4">
    <source>
        <dbReference type="ARBA" id="ARBA00022989"/>
    </source>
</evidence>
<evidence type="ECO:0000256" key="1">
    <source>
        <dbReference type="ARBA" id="ARBA00004141"/>
    </source>
</evidence>
<sequence length="387" mass="41337">MKTDKNLWVLVLVCVINSLGFGIIVPVMYAYGKTFGLTGTTLGVLTASFSIAQFFATPVLGSLSDKWGRKPILAISLAGTCFSFLLFAEANALWLLFAARILDGLTGGNISVAQAMVADTATPQNRAKRFGILSSAFAFGFVVGPLIGGLFNKISPQAPFFFAAGISLIGTLCTLFLLKETNLTDKKTRLTFNSKFKFASLITTLKRPIIGTAIFTGFMLTMAQFTMIIGFQTFSVDILKITPATMGIFLASFGVCGIIAQLGVPLFTKIFPSKITILLLSSALCFAAMFISGFLTVLVPFAICLCVYGLFNGLRNPMLNAIIADNIDHAEQGKILGINQSYASVGQTLGPLTAGVAAAFSVHSVFILSSFYILVATLLCFRLKSKS</sequence>
<dbReference type="Pfam" id="PF07690">
    <property type="entry name" value="MFS_1"/>
    <property type="match status" value="1"/>
</dbReference>
<dbReference type="InterPro" id="IPR020846">
    <property type="entry name" value="MFS_dom"/>
</dbReference>
<name>A0A120MZE6_9SPHI</name>
<keyword evidence="3" id="KW-0812">Transmembrane</keyword>
<keyword evidence="7" id="KW-1185">Reference proteome</keyword>
<dbReference type="GO" id="GO:0016020">
    <property type="term" value="C:membrane"/>
    <property type="evidence" value="ECO:0007669"/>
    <property type="project" value="UniProtKB-SubCell"/>
</dbReference>
<comment type="subcellular location">
    <subcellularLocation>
        <location evidence="1">Membrane</location>
        <topology evidence="1">Multi-pass membrane protein</topology>
    </subcellularLocation>
</comment>
<dbReference type="Proteomes" id="UP000218263">
    <property type="component" value="Chromosome"/>
</dbReference>
<dbReference type="GO" id="GO:0022857">
    <property type="term" value="F:transmembrane transporter activity"/>
    <property type="evidence" value="ECO:0007669"/>
    <property type="project" value="InterPro"/>
</dbReference>
<evidence type="ECO:0000313" key="6">
    <source>
        <dbReference type="EMBL" id="BAU55991.1"/>
    </source>
</evidence>
<keyword evidence="5" id="KW-0472">Membrane</keyword>